<organism evidence="1 2">
    <name type="scientific">Candidatus Uhrbacteria bacterium GW2011_GWD2_52_7</name>
    <dbReference type="NCBI Taxonomy" id="1618989"/>
    <lineage>
        <taxon>Bacteria</taxon>
        <taxon>Candidatus Uhriibacteriota</taxon>
    </lineage>
</organism>
<evidence type="ECO:0000313" key="2">
    <source>
        <dbReference type="Proteomes" id="UP000034846"/>
    </source>
</evidence>
<evidence type="ECO:0000313" key="1">
    <source>
        <dbReference type="EMBL" id="KKW30665.1"/>
    </source>
</evidence>
<protein>
    <submittedName>
        <fullName evidence="1">Uncharacterized protein</fullName>
    </submittedName>
</protein>
<gene>
    <name evidence="1" type="ORF">UY72_C0006G0016</name>
</gene>
<dbReference type="AlphaFoldDB" id="A0A0G1XIE2"/>
<accession>A0A0G1XIE2</accession>
<reference evidence="1 2" key="1">
    <citation type="journal article" date="2015" name="Nature">
        <title>rRNA introns, odd ribosomes, and small enigmatic genomes across a large radiation of phyla.</title>
        <authorList>
            <person name="Brown C.T."/>
            <person name="Hug L.A."/>
            <person name="Thomas B.C."/>
            <person name="Sharon I."/>
            <person name="Castelle C.J."/>
            <person name="Singh A."/>
            <person name="Wilkins M.J."/>
            <person name="Williams K.H."/>
            <person name="Banfield J.F."/>
        </authorList>
    </citation>
    <scope>NUCLEOTIDE SEQUENCE [LARGE SCALE GENOMIC DNA]</scope>
</reference>
<dbReference type="EMBL" id="LCRD01000006">
    <property type="protein sequence ID" value="KKW30665.1"/>
    <property type="molecule type" value="Genomic_DNA"/>
</dbReference>
<comment type="caution">
    <text evidence="1">The sequence shown here is derived from an EMBL/GenBank/DDBJ whole genome shotgun (WGS) entry which is preliminary data.</text>
</comment>
<dbReference type="Proteomes" id="UP000034846">
    <property type="component" value="Unassembled WGS sequence"/>
</dbReference>
<sequence length="148" mass="16839">MEQMPETTVSTQEDGQVVIDHCFFDVSGHGFDYWEKYGDAFQAIGCTVTPIKEPRLHFRVTFPQGTVYQRVPRRNSDLVVDVFVLPGGYVLYMKEPDPVRLFDDQRCWTLQSYRGQLAFDLPRLLIYGTFSDVLLDAVTNPNPALAAA</sequence>
<name>A0A0G1XIE2_9BACT</name>
<proteinExistence type="predicted"/>